<reference evidence="1" key="1">
    <citation type="journal article" date="2020" name="Stud. Mycol.">
        <title>101 Dothideomycetes genomes: a test case for predicting lifestyles and emergence of pathogens.</title>
        <authorList>
            <person name="Haridas S."/>
            <person name="Albert R."/>
            <person name="Binder M."/>
            <person name="Bloem J."/>
            <person name="Labutti K."/>
            <person name="Salamov A."/>
            <person name="Andreopoulos B."/>
            <person name="Baker S."/>
            <person name="Barry K."/>
            <person name="Bills G."/>
            <person name="Bluhm B."/>
            <person name="Cannon C."/>
            <person name="Castanera R."/>
            <person name="Culley D."/>
            <person name="Daum C."/>
            <person name="Ezra D."/>
            <person name="Gonzalez J."/>
            <person name="Henrissat B."/>
            <person name="Kuo A."/>
            <person name="Liang C."/>
            <person name="Lipzen A."/>
            <person name="Lutzoni F."/>
            <person name="Magnuson J."/>
            <person name="Mondo S."/>
            <person name="Nolan M."/>
            <person name="Ohm R."/>
            <person name="Pangilinan J."/>
            <person name="Park H.-J."/>
            <person name="Ramirez L."/>
            <person name="Alfaro M."/>
            <person name="Sun H."/>
            <person name="Tritt A."/>
            <person name="Yoshinaga Y."/>
            <person name="Zwiers L.-H."/>
            <person name="Turgeon B."/>
            <person name="Goodwin S."/>
            <person name="Spatafora J."/>
            <person name="Crous P."/>
            <person name="Grigoriev I."/>
        </authorList>
    </citation>
    <scope>NUCLEOTIDE SEQUENCE</scope>
    <source>
        <strain evidence="1">ATCC 200398</strain>
    </source>
</reference>
<accession>A0ACB6RFK8</accession>
<evidence type="ECO:0000313" key="2">
    <source>
        <dbReference type="Proteomes" id="UP000799755"/>
    </source>
</evidence>
<sequence length="723" mass="80303">MPSEPDDTSWGFGPALDLIGSLNSFDASPSPTMISPESTTDVELDKPTIKEADTELSTSSGLQKLGDFGKIYDLLGIPKHARTVTVYPEDFDTDASYNSDEALASPPLELIGVPKNVEAKIEVEIETEVEVQVGTESLPKVEIEAEGEIETEVESDISDGEDKPAESPNKVLTKKQARQGKKRQRKEAKSLAKAQRVHEMQVKNPVAQENPRQHSPKKAQLKIQENDRANGSPKQTMNKHVRSQNDSPLLPRSLSVKQLRKATAAKAKLSQKNAGPVPSPNQPTSFAIDIPSLPAEGMLSGATLGFVPQESSLSLQYLMLDPHAVPFHIDTPMGTYMQQLPSIPLTPGYEHGYSFSPIPLCQNGAQMHSISVQPTYVTSQVHQFPQTSTPASSSNDPTARVAPAHPRYTLRSNSSANKIQSTTNNQLKATNSTLPPVLPTVPIGYTLNPRRGEDRHEHFFLKLLRNFPEDKKWMVAPMQLSNNGTFPGGIHVIVDASNILLGFQETLRPFKERLKKRDLRCMDISFDALILLMERRRPVAKRILAGSTKTSPPLPAFQTAKAVGYEVNIMERVYKTKEVTDRDRFFMDVNAKGWDAAIKQRRSNGDDSDSETGAFTATPQTIQKWVEQGVDELLHLKMLESVCDCWATPSTMVIATGDAAPAEYSGGFMAQMERVMERGWKVELVSWKKQTSAAYRKKKFQAKWKDQFRIIELDEYLEELLDI</sequence>
<evidence type="ECO:0000313" key="1">
    <source>
        <dbReference type="EMBL" id="KAF2477911.1"/>
    </source>
</evidence>
<keyword evidence="2" id="KW-1185">Reference proteome</keyword>
<comment type="caution">
    <text evidence="1">The sequence shown here is derived from an EMBL/GenBank/DDBJ whole genome shotgun (WGS) entry which is preliminary data.</text>
</comment>
<dbReference type="EMBL" id="MU003492">
    <property type="protein sequence ID" value="KAF2477911.1"/>
    <property type="molecule type" value="Genomic_DNA"/>
</dbReference>
<dbReference type="Proteomes" id="UP000799755">
    <property type="component" value="Unassembled WGS sequence"/>
</dbReference>
<protein>
    <submittedName>
        <fullName evidence="1">Uncharacterized protein</fullName>
    </submittedName>
</protein>
<name>A0ACB6RFK8_9PLEO</name>
<proteinExistence type="predicted"/>
<organism evidence="1 2">
    <name type="scientific">Lindgomyces ingoldianus</name>
    <dbReference type="NCBI Taxonomy" id="673940"/>
    <lineage>
        <taxon>Eukaryota</taxon>
        <taxon>Fungi</taxon>
        <taxon>Dikarya</taxon>
        <taxon>Ascomycota</taxon>
        <taxon>Pezizomycotina</taxon>
        <taxon>Dothideomycetes</taxon>
        <taxon>Pleosporomycetidae</taxon>
        <taxon>Pleosporales</taxon>
        <taxon>Lindgomycetaceae</taxon>
        <taxon>Lindgomyces</taxon>
    </lineage>
</organism>
<gene>
    <name evidence="1" type="ORF">BDR25DRAFT_299660</name>
</gene>